<accession>A0A7S1UHX0</accession>
<dbReference type="InterPro" id="IPR046345">
    <property type="entry name" value="TraB_PrgY-like"/>
</dbReference>
<evidence type="ECO:0000313" key="1">
    <source>
        <dbReference type="EMBL" id="CAD9268566.1"/>
    </source>
</evidence>
<gene>
    <name evidence="1" type="ORF">PPAR1163_LOCUS27000</name>
</gene>
<name>A0A7S1UHX0_9STRA</name>
<dbReference type="PANTHER" id="PTHR21530">
    <property type="entry name" value="PHEROMONE SHUTDOWN PROTEIN"/>
    <property type="match status" value="1"/>
</dbReference>
<proteinExistence type="predicted"/>
<sequence length="408" mass="44553">MGILRLGVAGLAALCAICVVEGLRLRPRAPMKTPMKMASSLGMEAEPQVLRFRDAKTDVNVILIGTMHYNPVSIEKVERIIDEHKADDTLRAVVIESCPKRWNVSTRAARKAWRDGKEKKKKGDSPLKRLLYNEMIAAADSVQSVRETVPLVLGDARIEDIGNRVRELGFATLKQATDFPRGWIEVWKELSQALQRAALVGEETLAGRRLGPEDFLELRLMLASPISLTRYCAAILIKGPNALRFPLLLMVGLFFFNPDASTASDAIVNAGAVSDAAFAAAAATAVPEPSFLQAAEDLLGSTLFALVETVLLGRIFLVGLLEERNVVLARNIREVYPKPHTRTVSPALNLSLTLKACRAKHKDEGFVDKLLGSSRTNQRSTVIAVLGMAHCNGVQQLLTSGEVDLELD</sequence>
<dbReference type="AlphaFoldDB" id="A0A7S1UHX0"/>
<organism evidence="1">
    <name type="scientific">Phaeomonas parva</name>
    <dbReference type="NCBI Taxonomy" id="124430"/>
    <lineage>
        <taxon>Eukaryota</taxon>
        <taxon>Sar</taxon>
        <taxon>Stramenopiles</taxon>
        <taxon>Ochrophyta</taxon>
        <taxon>Pinguiophyceae</taxon>
        <taxon>Pinguiochrysidales</taxon>
        <taxon>Pinguiochrysidaceae</taxon>
        <taxon>Phaeomonas</taxon>
    </lineage>
</organism>
<dbReference type="EMBL" id="HBGJ01042960">
    <property type="protein sequence ID" value="CAD9268566.1"/>
    <property type="molecule type" value="Transcribed_RNA"/>
</dbReference>
<protein>
    <submittedName>
        <fullName evidence="1">Uncharacterized protein</fullName>
    </submittedName>
</protein>
<reference evidence="1" key="1">
    <citation type="submission" date="2021-01" db="EMBL/GenBank/DDBJ databases">
        <authorList>
            <person name="Corre E."/>
            <person name="Pelletier E."/>
            <person name="Niang G."/>
            <person name="Scheremetjew M."/>
            <person name="Finn R."/>
            <person name="Kale V."/>
            <person name="Holt S."/>
            <person name="Cochrane G."/>
            <person name="Meng A."/>
            <person name="Brown T."/>
            <person name="Cohen L."/>
        </authorList>
    </citation>
    <scope>NUCLEOTIDE SEQUENCE</scope>
    <source>
        <strain evidence="1">CCMP2877</strain>
    </source>
</reference>
<dbReference type="PANTHER" id="PTHR21530:SF7">
    <property type="entry name" value="TRAB DOMAIN-CONTAINING PROTEIN"/>
    <property type="match status" value="1"/>
</dbReference>